<dbReference type="Pfam" id="PF13004">
    <property type="entry name" value="BACON"/>
    <property type="match status" value="2"/>
</dbReference>
<dbReference type="PANTHER" id="PTHR46580">
    <property type="entry name" value="SENSOR KINASE-RELATED"/>
    <property type="match status" value="1"/>
</dbReference>
<reference evidence="4 5" key="1">
    <citation type="submission" date="2015-02" db="EMBL/GenBank/DDBJ databases">
        <title>Single-cell genomics of uncultivated deep-branching MTB reveals a conserved set of magnetosome genes.</title>
        <authorList>
            <person name="Kolinko S."/>
            <person name="Richter M."/>
            <person name="Glockner F.O."/>
            <person name="Brachmann A."/>
            <person name="Schuler D."/>
        </authorList>
    </citation>
    <scope>NUCLEOTIDE SEQUENCE [LARGE SCALE GENOMIC DNA]</scope>
    <source>
        <strain evidence="4">TM-1</strain>
    </source>
</reference>
<keyword evidence="1" id="KW-0732">Signal</keyword>
<dbReference type="InterPro" id="IPR013783">
    <property type="entry name" value="Ig-like_fold"/>
</dbReference>
<dbReference type="SUPFAM" id="SSF69318">
    <property type="entry name" value="Integrin alpha N-terminal domain"/>
    <property type="match status" value="2"/>
</dbReference>
<dbReference type="Gene3D" id="2.60.40.10">
    <property type="entry name" value="Immunoglobulins"/>
    <property type="match status" value="2"/>
</dbReference>
<name>A0A0F3H046_9BACT</name>
<dbReference type="InterPro" id="IPR044060">
    <property type="entry name" value="Bacterial_rp_domain"/>
</dbReference>
<gene>
    <name evidence="4" type="ORF">MBAV_000339</name>
</gene>
<sequence length="702" mass="72523">MADSGSIFTGWSSNCYEYGMPSVCRVTVSEAKNVTATFEPLICTSYTITPTGKGFTSSGGYDTVSVTVNTGCPWTATSNDSWIIITSGTSGSGNGTVAYTVSANTSASQRTGTMTIAGQTFTVTQEGQVGNSVALTISKLGKGTGTVTSSDGKINCGNTCTASYNPSDSFQITLTAVADSGSTFAGWSGDCSNYATSATCKVGMYVANSVTATFDSQTCTDYRIGPTSNTFTSSGGDDGVSVTTNTGCPWTATSNVSWITITSGTSGSGNDIVSYTVAANTSVNQRTGTMTIAGQTFTVTQEGQVSGSVDLTISKSGTGSGTVTSSDGKINCGGTCTASYTSSASTQVTLTAMADSASTFAGWSGDCTGTTSTCTVAMSAARSVTARFDKSGGNDNNTVFSHVKRDFDGNGKGDILWHNTQTGDVVIWLMNGASISTGSMVAMNVSLTWQIKATGDFNGDGKTDILWQNTENGDVVMLLMNGATISSGAYVAEGIPSDWTIKAVADFNGDGKADVLWQNTTTGDVAMWLLNGMTISSGDYVVTGIPGNWQIKAVGDFDGDGKADVLWQDTASGDVAMWLLNGMTISSGNYVVRGIPANWQIKAAGDFDGDGKTDVLWQEATSGDTAMWLLNGMTIVSGNYVARGLPSNWQVLTAGDLNGNAKSDVVLQDTNNGDVYIWLMDGTNITGGGFATKALALDWKTK</sequence>
<protein>
    <recommendedName>
        <fullName evidence="6">FG-GAP repeat-containing protein</fullName>
    </recommendedName>
</protein>
<evidence type="ECO:0000313" key="4">
    <source>
        <dbReference type="EMBL" id="KJU87467.1"/>
    </source>
</evidence>
<evidence type="ECO:0000256" key="1">
    <source>
        <dbReference type="ARBA" id="ARBA00022729"/>
    </source>
</evidence>
<feature type="domain" description="Bacterial repeat" evidence="3">
    <location>
        <begin position="2"/>
        <end position="40"/>
    </location>
</feature>
<dbReference type="Gene3D" id="2.40.128.340">
    <property type="match status" value="2"/>
</dbReference>
<dbReference type="Pfam" id="PF13517">
    <property type="entry name" value="FG-GAP_3"/>
    <property type="match status" value="2"/>
</dbReference>
<keyword evidence="5" id="KW-1185">Reference proteome</keyword>
<organism evidence="4 5">
    <name type="scientific">Candidatus Magnetobacterium bavaricum</name>
    <dbReference type="NCBI Taxonomy" id="29290"/>
    <lineage>
        <taxon>Bacteria</taxon>
        <taxon>Pseudomonadati</taxon>
        <taxon>Nitrospirota</taxon>
        <taxon>Thermodesulfovibrionia</taxon>
        <taxon>Thermodesulfovibrionales</taxon>
        <taxon>Candidatus Magnetobacteriaceae</taxon>
        <taxon>Candidatus Magnetobacterium</taxon>
    </lineage>
</organism>
<dbReference type="Pfam" id="PF18998">
    <property type="entry name" value="Flg_new_2"/>
    <property type="match status" value="3"/>
</dbReference>
<dbReference type="InterPro" id="IPR024361">
    <property type="entry name" value="BACON"/>
</dbReference>
<dbReference type="Proteomes" id="UP000033423">
    <property type="component" value="Unassembled WGS sequence"/>
</dbReference>
<evidence type="ECO:0000313" key="5">
    <source>
        <dbReference type="Proteomes" id="UP000033423"/>
    </source>
</evidence>
<proteinExistence type="predicted"/>
<dbReference type="InterPro" id="IPR013517">
    <property type="entry name" value="FG-GAP"/>
</dbReference>
<dbReference type="InterPro" id="IPR028994">
    <property type="entry name" value="Integrin_alpha_N"/>
</dbReference>
<feature type="domain" description="BACON" evidence="2">
    <location>
        <begin position="250"/>
        <end position="302"/>
    </location>
</feature>
<dbReference type="AlphaFoldDB" id="A0A0F3H046"/>
<dbReference type="CDD" id="cd14948">
    <property type="entry name" value="BACON"/>
    <property type="match status" value="2"/>
</dbReference>
<evidence type="ECO:0008006" key="6">
    <source>
        <dbReference type="Google" id="ProtNLM"/>
    </source>
</evidence>
<feature type="domain" description="Bacterial repeat" evidence="3">
    <location>
        <begin position="146"/>
        <end position="216"/>
    </location>
</feature>
<feature type="domain" description="Bacterial repeat" evidence="3">
    <location>
        <begin position="333"/>
        <end position="390"/>
    </location>
</feature>
<dbReference type="PANTHER" id="PTHR46580:SF2">
    <property type="entry name" value="MAM DOMAIN-CONTAINING PROTEIN"/>
    <property type="match status" value="1"/>
</dbReference>
<accession>A0A0F3H046</accession>
<dbReference type="EMBL" id="LACI01000153">
    <property type="protein sequence ID" value="KJU87467.1"/>
    <property type="molecule type" value="Genomic_DNA"/>
</dbReference>
<evidence type="ECO:0000259" key="2">
    <source>
        <dbReference type="Pfam" id="PF13004"/>
    </source>
</evidence>
<evidence type="ECO:0000259" key="3">
    <source>
        <dbReference type="Pfam" id="PF18998"/>
    </source>
</evidence>
<feature type="domain" description="BACON" evidence="2">
    <location>
        <begin position="74"/>
        <end position="126"/>
    </location>
</feature>
<comment type="caution">
    <text evidence="4">The sequence shown here is derived from an EMBL/GenBank/DDBJ whole genome shotgun (WGS) entry which is preliminary data.</text>
</comment>
<dbReference type="PATRIC" id="fig|29290.4.peg.462"/>